<evidence type="ECO:0000313" key="2">
    <source>
        <dbReference type="Proteomes" id="UP000236735"/>
    </source>
</evidence>
<dbReference type="EMBL" id="FNUV01000003">
    <property type="protein sequence ID" value="SEF70737.1"/>
    <property type="molecule type" value="Genomic_DNA"/>
</dbReference>
<dbReference type="SUPFAM" id="SSF54001">
    <property type="entry name" value="Cysteine proteinases"/>
    <property type="match status" value="1"/>
</dbReference>
<dbReference type="Gene3D" id="1.10.3670.10">
    <property type="entry name" value="Putative xylanase like domain"/>
    <property type="match status" value="1"/>
</dbReference>
<name>A0A1H5U8Y9_XYLRU</name>
<organism evidence="1 2">
    <name type="scientific">Xylanibacter ruminicola</name>
    <name type="common">Prevotella ruminicola</name>
    <dbReference type="NCBI Taxonomy" id="839"/>
    <lineage>
        <taxon>Bacteria</taxon>
        <taxon>Pseudomonadati</taxon>
        <taxon>Bacteroidota</taxon>
        <taxon>Bacteroidia</taxon>
        <taxon>Bacteroidales</taxon>
        <taxon>Prevotellaceae</taxon>
        <taxon>Xylanibacter</taxon>
    </lineage>
</organism>
<proteinExistence type="predicted"/>
<dbReference type="InterPro" id="IPR010846">
    <property type="entry name" value="AmiA-like"/>
</dbReference>
<dbReference type="AlphaFoldDB" id="A0A1H5U8Y9"/>
<reference evidence="1 2" key="1">
    <citation type="submission" date="2016-10" db="EMBL/GenBank/DDBJ databases">
        <authorList>
            <person name="de Groot N.N."/>
        </authorList>
    </citation>
    <scope>NUCLEOTIDE SEQUENCE [LARGE SCALE GENOMIC DNA]</scope>
    <source>
        <strain evidence="1 2">AR32</strain>
    </source>
</reference>
<gene>
    <name evidence="1" type="ORF">SAMN05216354_1279</name>
</gene>
<dbReference type="Gene3D" id="2.30.260.10">
    <property type="entry name" value="putative xylanase like domain"/>
    <property type="match status" value="1"/>
</dbReference>
<sequence>MMLRFVIYVILVFVLALPTKAQTKQLAVDSVTVCQLLREARHLPASTNLPLFFARKFIGRPYVAATLEGNDPECLVVNTRQLDCTTLVENVVALTLCVQRRDFSYFSFKHALIDMRYRGGIIKDYTSRIHYFTDWITENSRAGIIREIQSPNPPFSALQRVSVSYMSQHPQGYEALRQHPDFIRDIRAIEQKISGRQFRYIPKSVVGNSKLLRQAIKDGDIIAITCKKPGLDIAHLGFAVWKNDGLHLLNASQLHKKVVEEPMTLYRYLQKHPSHTGIRIIRINK</sequence>
<dbReference type="Proteomes" id="UP000236735">
    <property type="component" value="Unassembled WGS sequence"/>
</dbReference>
<protein>
    <recommendedName>
        <fullName evidence="3">Xylanase</fullName>
    </recommendedName>
</protein>
<accession>A0A1H5U8Y9</accession>
<dbReference type="RefSeq" id="WP_091765663.1">
    <property type="nucleotide sequence ID" value="NZ_FNUV01000003.1"/>
</dbReference>
<evidence type="ECO:0008006" key="3">
    <source>
        <dbReference type="Google" id="ProtNLM"/>
    </source>
</evidence>
<dbReference type="Pfam" id="PF07313">
    <property type="entry name" value="AmiA-like"/>
    <property type="match status" value="1"/>
</dbReference>
<dbReference type="InterPro" id="IPR038765">
    <property type="entry name" value="Papain-like_cys_pep_sf"/>
</dbReference>
<evidence type="ECO:0000313" key="1">
    <source>
        <dbReference type="EMBL" id="SEF70737.1"/>
    </source>
</evidence>